<feature type="signal peptide" evidence="2">
    <location>
        <begin position="1"/>
        <end position="20"/>
    </location>
</feature>
<name>A0A443S2Z8_9ACAR</name>
<protein>
    <submittedName>
        <fullName evidence="3">Collagen alpha-1(XXI) chain-like protein</fullName>
    </submittedName>
</protein>
<dbReference type="AlphaFoldDB" id="A0A443S2Z8"/>
<keyword evidence="2" id="KW-0732">Signal</keyword>
<sequence>MQSIEFVVLFIFSALWCVYCQIEPHVTKVTANDEESIIIRKTAFESNEVNVDCACVCPENRGDKGLPGPPGYPGQDGIPGKPGRKGPCLNEGERCHTGPAGQKGLPGDNGSCNCDPIPGMPGPDGHKGVRGDPGYDGFPGRKGVKGEKGN</sequence>
<dbReference type="EMBL" id="NCKV01010386">
    <property type="protein sequence ID" value="RWS21910.1"/>
    <property type="molecule type" value="Genomic_DNA"/>
</dbReference>
<keyword evidence="3" id="KW-0176">Collagen</keyword>
<organism evidence="3 4">
    <name type="scientific">Leptotrombidium deliense</name>
    <dbReference type="NCBI Taxonomy" id="299467"/>
    <lineage>
        <taxon>Eukaryota</taxon>
        <taxon>Metazoa</taxon>
        <taxon>Ecdysozoa</taxon>
        <taxon>Arthropoda</taxon>
        <taxon>Chelicerata</taxon>
        <taxon>Arachnida</taxon>
        <taxon>Acari</taxon>
        <taxon>Acariformes</taxon>
        <taxon>Trombidiformes</taxon>
        <taxon>Prostigmata</taxon>
        <taxon>Anystina</taxon>
        <taxon>Parasitengona</taxon>
        <taxon>Trombiculoidea</taxon>
        <taxon>Trombiculidae</taxon>
        <taxon>Leptotrombidium</taxon>
    </lineage>
</organism>
<evidence type="ECO:0000256" key="2">
    <source>
        <dbReference type="SAM" id="SignalP"/>
    </source>
</evidence>
<feature type="chain" id="PRO_5019271280" evidence="2">
    <location>
        <begin position="21"/>
        <end position="150"/>
    </location>
</feature>
<comment type="caution">
    <text evidence="3">The sequence shown here is derived from an EMBL/GenBank/DDBJ whole genome shotgun (WGS) entry which is preliminary data.</text>
</comment>
<accession>A0A443S2Z8</accession>
<dbReference type="Pfam" id="PF01391">
    <property type="entry name" value="Collagen"/>
    <property type="match status" value="1"/>
</dbReference>
<evidence type="ECO:0000313" key="4">
    <source>
        <dbReference type="Proteomes" id="UP000288716"/>
    </source>
</evidence>
<dbReference type="VEuPathDB" id="VectorBase:LDEU010130"/>
<dbReference type="InterPro" id="IPR008160">
    <property type="entry name" value="Collagen"/>
</dbReference>
<dbReference type="PANTHER" id="PTHR24637:SF421">
    <property type="entry name" value="CUTICLE COLLAGEN DPY-2"/>
    <property type="match status" value="1"/>
</dbReference>
<dbReference type="OrthoDB" id="6435679at2759"/>
<gene>
    <name evidence="3" type="ORF">B4U80_05773</name>
</gene>
<dbReference type="GO" id="GO:0005581">
    <property type="term" value="C:collagen trimer"/>
    <property type="evidence" value="ECO:0007669"/>
    <property type="project" value="UniProtKB-KW"/>
</dbReference>
<evidence type="ECO:0000313" key="3">
    <source>
        <dbReference type="EMBL" id="RWS21910.1"/>
    </source>
</evidence>
<keyword evidence="4" id="KW-1185">Reference proteome</keyword>
<reference evidence="3 4" key="1">
    <citation type="journal article" date="2018" name="Gigascience">
        <title>Genomes of trombidid mites reveal novel predicted allergens and laterally-transferred genes associated with secondary metabolism.</title>
        <authorList>
            <person name="Dong X."/>
            <person name="Chaisiri K."/>
            <person name="Xia D."/>
            <person name="Armstrong S.D."/>
            <person name="Fang Y."/>
            <person name="Donnelly M.J."/>
            <person name="Kadowaki T."/>
            <person name="McGarry J.W."/>
            <person name="Darby A.C."/>
            <person name="Makepeace B.L."/>
        </authorList>
    </citation>
    <scope>NUCLEOTIDE SEQUENCE [LARGE SCALE GENOMIC DNA]</scope>
    <source>
        <strain evidence="3">UoL-UT</strain>
    </source>
</reference>
<dbReference type="Proteomes" id="UP000288716">
    <property type="component" value="Unassembled WGS sequence"/>
</dbReference>
<evidence type="ECO:0000256" key="1">
    <source>
        <dbReference type="SAM" id="MobiDB-lite"/>
    </source>
</evidence>
<dbReference type="PANTHER" id="PTHR24637">
    <property type="entry name" value="COLLAGEN"/>
    <property type="match status" value="1"/>
</dbReference>
<dbReference type="STRING" id="299467.A0A443S2Z8"/>
<proteinExistence type="predicted"/>
<feature type="region of interest" description="Disordered" evidence="1">
    <location>
        <begin position="61"/>
        <end position="150"/>
    </location>
</feature>